<dbReference type="InterPro" id="IPR011862">
    <property type="entry name" value="Phos-bd"/>
</dbReference>
<comment type="function">
    <text evidence="4">Involved in the system for phosphate transport across the cytoplasmic membrane.</text>
</comment>
<feature type="domain" description="PBP" evidence="5">
    <location>
        <begin position="35"/>
        <end position="269"/>
    </location>
</feature>
<keyword evidence="2 4" id="KW-0813">Transport</keyword>
<dbReference type="AlphaFoldDB" id="A0A0E2ALD6"/>
<dbReference type="EMBL" id="AGXN01000021">
    <property type="protein sequence ID" value="EIY92580.1"/>
    <property type="molecule type" value="Genomic_DNA"/>
</dbReference>
<evidence type="ECO:0000256" key="2">
    <source>
        <dbReference type="ARBA" id="ARBA00022448"/>
    </source>
</evidence>
<organism evidence="6 7">
    <name type="scientific">Bacteroides fragilis CL07T12C05</name>
    <dbReference type="NCBI Taxonomy" id="997883"/>
    <lineage>
        <taxon>Bacteria</taxon>
        <taxon>Pseudomonadati</taxon>
        <taxon>Bacteroidota</taxon>
        <taxon>Bacteroidia</taxon>
        <taxon>Bacteroidales</taxon>
        <taxon>Bacteroidaceae</taxon>
        <taxon>Bacteroides</taxon>
    </lineage>
</organism>
<dbReference type="GO" id="GO:0006817">
    <property type="term" value="P:phosphate ion transport"/>
    <property type="evidence" value="ECO:0007669"/>
    <property type="project" value="UniProtKB-UniRule"/>
</dbReference>
<feature type="signal peptide" evidence="4">
    <location>
        <begin position="1"/>
        <end position="33"/>
    </location>
</feature>
<dbReference type="GO" id="GO:0042301">
    <property type="term" value="F:phosphate ion binding"/>
    <property type="evidence" value="ECO:0007669"/>
    <property type="project" value="UniProtKB-UniRule"/>
</dbReference>
<dbReference type="Gene3D" id="3.40.190.10">
    <property type="entry name" value="Periplasmic binding protein-like II"/>
    <property type="match status" value="2"/>
</dbReference>
<evidence type="ECO:0000313" key="6">
    <source>
        <dbReference type="EMBL" id="EIY92580.1"/>
    </source>
</evidence>
<feature type="chain" id="PRO_5027161463" description="Phosphate-binding protein" evidence="4">
    <location>
        <begin position="34"/>
        <end position="283"/>
    </location>
</feature>
<dbReference type="Proteomes" id="UP000003879">
    <property type="component" value="Unassembled WGS sequence"/>
</dbReference>
<accession>A0A0E2ALD6</accession>
<gene>
    <name evidence="6" type="ORF">HMPREF1056_03537</name>
</gene>
<evidence type="ECO:0000256" key="4">
    <source>
        <dbReference type="RuleBase" id="RU367119"/>
    </source>
</evidence>
<dbReference type="PANTHER" id="PTHR30570:SF1">
    <property type="entry name" value="PHOSPHATE-BINDING PROTEIN PSTS"/>
    <property type="match status" value="1"/>
</dbReference>
<dbReference type="FunFam" id="3.40.190.10:FF:000204">
    <property type="entry name" value="Phosphate ABC transporter substrate-binding protein"/>
    <property type="match status" value="1"/>
</dbReference>
<evidence type="ECO:0000256" key="1">
    <source>
        <dbReference type="ARBA" id="ARBA00008725"/>
    </source>
</evidence>
<dbReference type="InterPro" id="IPR050811">
    <property type="entry name" value="Phosphate_ABC_transporter"/>
</dbReference>
<comment type="caution">
    <text evidence="6">The sequence shown here is derived from an EMBL/GenBank/DDBJ whole genome shotgun (WGS) entry which is preliminary data.</text>
</comment>
<dbReference type="SUPFAM" id="SSF53850">
    <property type="entry name" value="Periplasmic binding protein-like II"/>
    <property type="match status" value="1"/>
</dbReference>
<evidence type="ECO:0000313" key="7">
    <source>
        <dbReference type="Proteomes" id="UP000003879"/>
    </source>
</evidence>
<comment type="similarity">
    <text evidence="1 4">Belongs to the PstS family.</text>
</comment>
<dbReference type="PATRIC" id="fig|997883.3.peg.3729"/>
<dbReference type="Pfam" id="PF12849">
    <property type="entry name" value="PBP_like_2"/>
    <property type="match status" value="1"/>
</dbReference>
<proteinExistence type="inferred from homology"/>
<keyword evidence="3 4" id="KW-0732">Signal</keyword>
<protein>
    <recommendedName>
        <fullName evidence="4">Phosphate-binding protein</fullName>
    </recommendedName>
</protein>
<reference evidence="6 7" key="1">
    <citation type="submission" date="2012-02" db="EMBL/GenBank/DDBJ databases">
        <title>The Genome Sequence of Bacteroides fragilis CL07T12C05.</title>
        <authorList>
            <consortium name="The Broad Institute Genome Sequencing Platform"/>
            <person name="Earl A."/>
            <person name="Ward D."/>
            <person name="Feldgarden M."/>
            <person name="Gevers D."/>
            <person name="Zitomersky N.L."/>
            <person name="Coyne M.J."/>
            <person name="Comstock L.E."/>
            <person name="Young S.K."/>
            <person name="Zeng Q."/>
            <person name="Gargeya S."/>
            <person name="Fitzgerald M."/>
            <person name="Haas B."/>
            <person name="Abouelleil A."/>
            <person name="Alvarado L."/>
            <person name="Arachchi H.M."/>
            <person name="Berlin A."/>
            <person name="Chapman S.B."/>
            <person name="Gearin G."/>
            <person name="Goldberg J."/>
            <person name="Griggs A."/>
            <person name="Gujja S."/>
            <person name="Hansen M."/>
            <person name="Heiman D."/>
            <person name="Howarth C."/>
            <person name="Larimer J."/>
            <person name="Lui A."/>
            <person name="MacDonald P.J.P."/>
            <person name="McCowen C."/>
            <person name="Montmayeur A."/>
            <person name="Murphy C."/>
            <person name="Neiman D."/>
            <person name="Pearson M."/>
            <person name="Priest M."/>
            <person name="Roberts A."/>
            <person name="Saif S."/>
            <person name="Shea T."/>
            <person name="Sisk P."/>
            <person name="Stolte C."/>
            <person name="Sykes S."/>
            <person name="Wortman J."/>
            <person name="Nusbaum C."/>
            <person name="Birren B."/>
        </authorList>
    </citation>
    <scope>NUCLEOTIDE SEQUENCE [LARGE SCALE GENOMIC DNA]</scope>
    <source>
        <strain evidence="6 7">CL07T12C05</strain>
    </source>
</reference>
<dbReference type="PANTHER" id="PTHR30570">
    <property type="entry name" value="PERIPLASMIC PHOSPHATE BINDING COMPONENT OF PHOSPHATE ABC TRANSPORTER"/>
    <property type="match status" value="1"/>
</dbReference>
<dbReference type="CDD" id="cd13566">
    <property type="entry name" value="PBP2_phosphate"/>
    <property type="match status" value="1"/>
</dbReference>
<sequence>MLLCGESNSKLNHMKVRTILFAALSLAALHANAQRIKGSDTVLPVAQQTAERFMNREPDARVTVTGGGTGVGISALMDNTTDIAMASRPIKFSEKMKAKAAKRDIDEVIVAYDALAVVVHPSNPVKKLTRRQLEDIFRGKITNWKQVGGDDRKIVVYSRETSSGTYEFFKESVLKNKNYMSSSLSMPATGAIIQSVSQTKGAIGYVGLAYVSPRIKTLSISYDGEHYATPTVENATNKTYPIVRPLYYYYDAKNKTQIAPLLEFILSPEGQDIIKKSGYIPVK</sequence>
<dbReference type="NCBIfam" id="TIGR02136">
    <property type="entry name" value="ptsS_2"/>
    <property type="match status" value="1"/>
</dbReference>
<dbReference type="InterPro" id="IPR024370">
    <property type="entry name" value="PBP_domain"/>
</dbReference>
<dbReference type="HOGENOM" id="CLU_026228_5_1_10"/>
<keyword evidence="4" id="KW-0592">Phosphate transport</keyword>
<evidence type="ECO:0000256" key="3">
    <source>
        <dbReference type="ARBA" id="ARBA00022729"/>
    </source>
</evidence>
<evidence type="ECO:0000259" key="5">
    <source>
        <dbReference type="Pfam" id="PF12849"/>
    </source>
</evidence>
<name>A0A0E2ALD6_BACFG</name>